<comment type="similarity">
    <text evidence="1">Belongs to the UDP-glucose/GDP-mannose dehydrogenase family.</text>
</comment>
<comment type="caution">
    <text evidence="2">The sequence shown here is derived from an EMBL/GenBank/DDBJ whole genome shotgun (WGS) entry which is preliminary data.</text>
</comment>
<dbReference type="AlphaFoldDB" id="A0A6V8P075"/>
<proteinExistence type="inferred from homology"/>
<dbReference type="EMBL" id="BLRX01000240">
    <property type="protein sequence ID" value="GFP25867.1"/>
    <property type="molecule type" value="Genomic_DNA"/>
</dbReference>
<evidence type="ECO:0000256" key="1">
    <source>
        <dbReference type="ARBA" id="ARBA00006601"/>
    </source>
</evidence>
<name>A0A6V8P075_9ACTN</name>
<dbReference type="Gene3D" id="3.40.50.720">
    <property type="entry name" value="NAD(P)-binding Rossmann-like Domain"/>
    <property type="match status" value="1"/>
</dbReference>
<dbReference type="PANTHER" id="PTHR43491">
    <property type="entry name" value="UDP-N-ACETYL-D-MANNOSAMINE DEHYDROGENASE"/>
    <property type="match status" value="1"/>
</dbReference>
<accession>A0A6V8P075</accession>
<dbReference type="PANTHER" id="PTHR43491:SF2">
    <property type="entry name" value="UDP-N-ACETYL-D-MANNOSAMINE DEHYDROGENASE"/>
    <property type="match status" value="1"/>
</dbReference>
<evidence type="ECO:0000313" key="2">
    <source>
        <dbReference type="EMBL" id="GFP25867.1"/>
    </source>
</evidence>
<dbReference type="GO" id="GO:0000271">
    <property type="term" value="P:polysaccharide biosynthetic process"/>
    <property type="evidence" value="ECO:0007669"/>
    <property type="project" value="InterPro"/>
</dbReference>
<protein>
    <submittedName>
        <fullName evidence="2">UDP-N-acetyl-D-mannosaminuronic acid dehydrogenase</fullName>
    </submittedName>
</protein>
<evidence type="ECO:0000313" key="3">
    <source>
        <dbReference type="Proteomes" id="UP000543224"/>
    </source>
</evidence>
<dbReference type="Proteomes" id="UP000543224">
    <property type="component" value="Unassembled WGS sequence"/>
</dbReference>
<organism evidence="2 3">
    <name type="scientific">Candidatus Hakubella thermalkaliphila</name>
    <dbReference type="NCBI Taxonomy" id="2754717"/>
    <lineage>
        <taxon>Bacteria</taxon>
        <taxon>Bacillati</taxon>
        <taxon>Actinomycetota</taxon>
        <taxon>Actinomycetota incertae sedis</taxon>
        <taxon>Candidatus Hakubellales</taxon>
        <taxon>Candidatus Hakubellaceae</taxon>
        <taxon>Candidatus Hakubella</taxon>
    </lineage>
</organism>
<feature type="non-terminal residue" evidence="2">
    <location>
        <position position="67"/>
    </location>
</feature>
<reference evidence="2 3" key="1">
    <citation type="journal article" date="2020" name="Front. Microbiol.">
        <title>Single-cell genomics of novel Actinobacteria with the Wood-Ljungdahl pathway discovered in a serpentinizing system.</title>
        <authorList>
            <person name="Merino N."/>
            <person name="Kawai M."/>
            <person name="Boyd E.S."/>
            <person name="Colman D.R."/>
            <person name="McGlynn S.E."/>
            <person name="Nealson K.H."/>
            <person name="Kurokawa K."/>
            <person name="Hongoh Y."/>
        </authorList>
    </citation>
    <scope>NUCLEOTIDE SEQUENCE [LARGE SCALE GENOMIC DNA]</scope>
    <source>
        <strain evidence="2 3">S25</strain>
    </source>
</reference>
<sequence length="67" mass="7561">MSLPERILPGNVFEEIVHNDRLIGGINRESSLAAREIYSSFVQGDLYLTDDVTAALCKLMENTYRDV</sequence>
<gene>
    <name evidence="2" type="ORF">HKBW3S25_01348</name>
</gene>
<dbReference type="InterPro" id="IPR028359">
    <property type="entry name" value="UDP_ManNAc/GlcNAc_DH"/>
</dbReference>
<dbReference type="GO" id="GO:0016628">
    <property type="term" value="F:oxidoreductase activity, acting on the CH-CH group of donors, NAD or NADP as acceptor"/>
    <property type="evidence" value="ECO:0007669"/>
    <property type="project" value="InterPro"/>
</dbReference>